<evidence type="ECO:0000313" key="6">
    <source>
        <dbReference type="EMBL" id="AXC13383.1"/>
    </source>
</evidence>
<feature type="compositionally biased region" description="Low complexity" evidence="4">
    <location>
        <begin position="451"/>
        <end position="480"/>
    </location>
</feature>
<dbReference type="GO" id="GO:0030288">
    <property type="term" value="C:outer membrane-bounded periplasmic space"/>
    <property type="evidence" value="ECO:0007669"/>
    <property type="project" value="TreeGrafter"/>
</dbReference>
<comment type="catalytic activity">
    <reaction evidence="1">
        <text>Hydrolyzes the link between N-acetylmuramoyl residues and L-amino acid residues in certain cell-wall glycopeptides.</text>
        <dbReference type="EC" id="3.5.1.28"/>
    </reaction>
</comment>
<dbReference type="InterPro" id="IPR011990">
    <property type="entry name" value="TPR-like_helical_dom_sf"/>
</dbReference>
<dbReference type="GO" id="GO:0009253">
    <property type="term" value="P:peptidoglycan catabolic process"/>
    <property type="evidence" value="ECO:0007669"/>
    <property type="project" value="InterPro"/>
</dbReference>
<evidence type="ECO:0000256" key="3">
    <source>
        <dbReference type="ARBA" id="ARBA00022801"/>
    </source>
</evidence>
<dbReference type="PANTHER" id="PTHR30404:SF0">
    <property type="entry name" value="N-ACETYLMURAMOYL-L-ALANINE AMIDASE AMIC"/>
    <property type="match status" value="1"/>
</dbReference>
<dbReference type="EMBL" id="CP030840">
    <property type="protein sequence ID" value="AXC13383.1"/>
    <property type="molecule type" value="Genomic_DNA"/>
</dbReference>
<feature type="compositionally biased region" description="Polar residues" evidence="4">
    <location>
        <begin position="544"/>
        <end position="560"/>
    </location>
</feature>
<dbReference type="GO" id="GO:0008745">
    <property type="term" value="F:N-acetylmuramoyl-L-alanine amidase activity"/>
    <property type="evidence" value="ECO:0007669"/>
    <property type="project" value="UniProtKB-EC"/>
</dbReference>
<feature type="compositionally biased region" description="Polar residues" evidence="4">
    <location>
        <begin position="428"/>
        <end position="450"/>
    </location>
</feature>
<dbReference type="InterPro" id="IPR050695">
    <property type="entry name" value="N-acetylmuramoyl_amidase_3"/>
</dbReference>
<evidence type="ECO:0000256" key="4">
    <source>
        <dbReference type="SAM" id="MobiDB-lite"/>
    </source>
</evidence>
<feature type="region of interest" description="Disordered" evidence="4">
    <location>
        <begin position="428"/>
        <end position="590"/>
    </location>
</feature>
<accession>A0A2Z5G2F6</accession>
<dbReference type="Pfam" id="PF01520">
    <property type="entry name" value="Amidase_3"/>
    <property type="match status" value="1"/>
</dbReference>
<dbReference type="SUPFAM" id="SSF53187">
    <property type="entry name" value="Zn-dependent exopeptidases"/>
    <property type="match status" value="1"/>
</dbReference>
<dbReference type="Gene3D" id="1.25.40.10">
    <property type="entry name" value="Tetratricopeptide repeat domain"/>
    <property type="match status" value="1"/>
</dbReference>
<sequence length="838" mass="89923">MRLPNRKITAAEALARAERSSLLLILLALLALPGFGSPTGRPTQSQSPFDRAQRARQALASRPEEQRSKRDYERVLELYRFVYHADPASPKADASVFAVAQLLGEEGRVFNDEKSLHDALGQYEFLRREYPGSRYRPEALFAEADLNLRALDDRPNAKAQLQSFLKQYPHSPFATQAHQDLKDIHTEEQAAKKHGVEPPPALAAGSPRSSTPTAASRRSNTVLTAAMASQSEQAGSSRTDAATRTKATPSTAQSTSTPPPPIRPAAAPSPSLQQPISASPVVPPARIAIETPLPFSPQPVAVSEPRRNARPVSVTGVRHWSTAIYTRVAIDLGDEVQYEAARVPDPDRIFFDLHGAKLSPELIGKSVTVTDDGFLKRIRVAQFSNDVTRIVLDVSDVSDYSAFLLPNPYRLIIDIHGRKPGTANTQIAQAPANQSPVQPTAPASLQNPQRPNSSQPVSQVPSPSKAPPSSKVASSSIPNPVTSTPSRTAPLPTQANRPAAVVVPGDPATSRTEASQDIASLSRQPDRIKATSHPTTAPIAASVAGTTPAAQPDLTKTTPARTAKRGKDKDNTDPNAVTSASIHEADPTAAGGRSMVRALGLKIGRIVVDAGHGGHDSGTLGPDGIQEKDVVLDVSLRLGKLLKQRLGADVIFTRSDDTFIPLETRTAIANKAQADLFVSVHANSSLDASARGVETYYLNFTASPESLELAARENAVSQQSIHQLSDLVKKIALHDKIDESREFASDVQKYLYDGLDQGNPGLKDRGVKQAPFVVLIGANMPSILAEISFLTNPDDARQLRDPSYRQRIAESLYRGVARYVSGLSGVRLAENSGHLPGD</sequence>
<feature type="compositionally biased region" description="Low complexity" evidence="4">
    <location>
        <begin position="206"/>
        <end position="219"/>
    </location>
</feature>
<evidence type="ECO:0000256" key="2">
    <source>
        <dbReference type="ARBA" id="ARBA00011901"/>
    </source>
</evidence>
<organism evidence="6 7">
    <name type="scientific">Acidisarcina polymorpha</name>
    <dbReference type="NCBI Taxonomy" id="2211140"/>
    <lineage>
        <taxon>Bacteria</taxon>
        <taxon>Pseudomonadati</taxon>
        <taxon>Acidobacteriota</taxon>
        <taxon>Terriglobia</taxon>
        <taxon>Terriglobales</taxon>
        <taxon>Acidobacteriaceae</taxon>
        <taxon>Acidisarcina</taxon>
    </lineage>
</organism>
<feature type="compositionally biased region" description="Polar residues" evidence="4">
    <location>
        <begin position="509"/>
        <end position="523"/>
    </location>
</feature>
<dbReference type="PANTHER" id="PTHR30404">
    <property type="entry name" value="N-ACETYLMURAMOYL-L-ALANINE AMIDASE"/>
    <property type="match status" value="1"/>
</dbReference>
<keyword evidence="7" id="KW-1185">Reference proteome</keyword>
<dbReference type="SMART" id="SM00646">
    <property type="entry name" value="Ami_3"/>
    <property type="match status" value="1"/>
</dbReference>
<feature type="region of interest" description="Disordered" evidence="4">
    <location>
        <begin position="188"/>
        <end position="279"/>
    </location>
</feature>
<feature type="compositionally biased region" description="Polar residues" evidence="4">
    <location>
        <begin position="481"/>
        <end position="496"/>
    </location>
</feature>
<proteinExistence type="predicted"/>
<reference evidence="6 7" key="1">
    <citation type="journal article" date="2018" name="Front. Microbiol.">
        <title>Hydrolytic Capabilities as a Key to Environmental Success: Chitinolytic and Cellulolytic Acidobacteria From Acidic Sub-arctic Soils and Boreal Peatlands.</title>
        <authorList>
            <person name="Belova S.E."/>
            <person name="Ravin N.V."/>
            <person name="Pankratov T.A."/>
            <person name="Rakitin A.L."/>
            <person name="Ivanova A.A."/>
            <person name="Beletsky A.V."/>
            <person name="Mardanov A.V."/>
            <person name="Sinninghe Damste J.S."/>
            <person name="Dedysh S.N."/>
        </authorList>
    </citation>
    <scope>NUCLEOTIDE SEQUENCE [LARGE SCALE GENOMIC DNA]</scope>
    <source>
        <strain evidence="6 7">SBC82</strain>
    </source>
</reference>
<gene>
    <name evidence="6" type="ORF">ACPOL_4106</name>
</gene>
<evidence type="ECO:0000259" key="5">
    <source>
        <dbReference type="SMART" id="SM00646"/>
    </source>
</evidence>
<protein>
    <recommendedName>
        <fullName evidence="2">N-acetylmuramoyl-L-alanine amidase</fullName>
        <ecNumber evidence="2">3.5.1.28</ecNumber>
    </recommendedName>
</protein>
<dbReference type="RefSeq" id="WP_236656873.1">
    <property type="nucleotide sequence ID" value="NZ_CP030840.1"/>
</dbReference>
<keyword evidence="3" id="KW-0378">Hydrolase</keyword>
<dbReference type="InterPro" id="IPR021731">
    <property type="entry name" value="AMIN_dom"/>
</dbReference>
<dbReference type="KEGG" id="abas:ACPOL_4106"/>
<name>A0A2Z5G2F6_9BACT</name>
<evidence type="ECO:0000313" key="7">
    <source>
        <dbReference type="Proteomes" id="UP000253606"/>
    </source>
</evidence>
<feature type="region of interest" description="Disordered" evidence="4">
    <location>
        <begin position="39"/>
        <end position="67"/>
    </location>
</feature>
<feature type="compositionally biased region" description="Low complexity" evidence="4">
    <location>
        <begin position="245"/>
        <end position="256"/>
    </location>
</feature>
<dbReference type="InterPro" id="IPR002508">
    <property type="entry name" value="MurNAc-LAA_cat"/>
</dbReference>
<dbReference type="Gene3D" id="3.40.630.40">
    <property type="entry name" value="Zn-dependent exopeptidases"/>
    <property type="match status" value="1"/>
</dbReference>
<dbReference type="AlphaFoldDB" id="A0A2Z5G2F6"/>
<dbReference type="Pfam" id="PF11741">
    <property type="entry name" value="AMIN"/>
    <property type="match status" value="1"/>
</dbReference>
<dbReference type="Gene3D" id="2.60.40.3500">
    <property type="match status" value="1"/>
</dbReference>
<feature type="compositionally biased region" description="Polar residues" evidence="4">
    <location>
        <begin position="220"/>
        <end position="242"/>
    </location>
</feature>
<dbReference type="EC" id="3.5.1.28" evidence="2"/>
<evidence type="ECO:0000256" key="1">
    <source>
        <dbReference type="ARBA" id="ARBA00001561"/>
    </source>
</evidence>
<feature type="domain" description="MurNAc-LAA" evidence="5">
    <location>
        <begin position="666"/>
        <end position="817"/>
    </location>
</feature>
<dbReference type="Proteomes" id="UP000253606">
    <property type="component" value="Chromosome"/>
</dbReference>
<dbReference type="CDD" id="cd02696">
    <property type="entry name" value="MurNAc-LAA"/>
    <property type="match status" value="1"/>
</dbReference>
<feature type="compositionally biased region" description="Low complexity" evidence="4">
    <location>
        <begin position="264"/>
        <end position="279"/>
    </location>
</feature>
<dbReference type="FunFam" id="3.40.630.40:FF:000005">
    <property type="entry name" value="N-acetylmuramoyl-L-alanine amidase (AmiA)"/>
    <property type="match status" value="1"/>
</dbReference>